<organism evidence="2 3">
    <name type="scientific">Streptomyces formicae</name>
    <dbReference type="NCBI Taxonomy" id="1616117"/>
    <lineage>
        <taxon>Bacteria</taxon>
        <taxon>Bacillati</taxon>
        <taxon>Actinomycetota</taxon>
        <taxon>Actinomycetes</taxon>
        <taxon>Kitasatosporales</taxon>
        <taxon>Streptomycetaceae</taxon>
        <taxon>Streptomyces</taxon>
    </lineage>
</organism>
<evidence type="ECO:0008006" key="4">
    <source>
        <dbReference type="Google" id="ProtNLM"/>
    </source>
</evidence>
<keyword evidence="3" id="KW-1185">Reference proteome</keyword>
<dbReference type="Proteomes" id="UP000828924">
    <property type="component" value="Chromosome"/>
</dbReference>
<name>A0ABY3WQ58_9ACTN</name>
<feature type="region of interest" description="Disordered" evidence="1">
    <location>
        <begin position="23"/>
        <end position="75"/>
    </location>
</feature>
<reference evidence="2 3" key="1">
    <citation type="submission" date="2021-03" db="EMBL/GenBank/DDBJ databases">
        <title>Complete genome of Streptomyces formicae strain 1H-GS9 (DSM 100524).</title>
        <authorList>
            <person name="Atanasov K.E."/>
            <person name="Altabella T."/>
            <person name="Ferrer A."/>
        </authorList>
    </citation>
    <scope>NUCLEOTIDE SEQUENCE [LARGE SCALE GENOMIC DNA]</scope>
    <source>
        <strain evidence="2 3">1H-GS9</strain>
    </source>
</reference>
<gene>
    <name evidence="2" type="ORF">J4032_20915</name>
</gene>
<proteinExistence type="predicted"/>
<feature type="compositionally biased region" description="Low complexity" evidence="1">
    <location>
        <begin position="40"/>
        <end position="58"/>
    </location>
</feature>
<dbReference type="RefSeq" id="WP_242332510.1">
    <property type="nucleotide sequence ID" value="NZ_CP071872.1"/>
</dbReference>
<sequence length="75" mass="7828">MIPGQRQISAEIEAAHKAVRDKAVQADGTAPHHPARDFAPYRAGRAPKAGARPAAVGAVRDRAPGGPRRASEPLT</sequence>
<evidence type="ECO:0000313" key="3">
    <source>
        <dbReference type="Proteomes" id="UP000828924"/>
    </source>
</evidence>
<evidence type="ECO:0000256" key="1">
    <source>
        <dbReference type="SAM" id="MobiDB-lite"/>
    </source>
</evidence>
<protein>
    <recommendedName>
        <fullName evidence="4">Mobile element protein</fullName>
    </recommendedName>
</protein>
<evidence type="ECO:0000313" key="2">
    <source>
        <dbReference type="EMBL" id="UNM13599.1"/>
    </source>
</evidence>
<accession>A0ABY3WQ58</accession>
<dbReference type="EMBL" id="CP071872">
    <property type="protein sequence ID" value="UNM13599.1"/>
    <property type="molecule type" value="Genomic_DNA"/>
</dbReference>